<evidence type="ECO:0000256" key="1">
    <source>
        <dbReference type="SAM" id="Phobius"/>
    </source>
</evidence>
<keyword evidence="1" id="KW-1133">Transmembrane helix</keyword>
<keyword evidence="1" id="KW-0812">Transmembrane</keyword>
<evidence type="ECO:0000313" key="3">
    <source>
        <dbReference type="Proteomes" id="UP000054317"/>
    </source>
</evidence>
<proteinExistence type="predicted"/>
<dbReference type="AlphaFoldDB" id="R7S6Z4"/>
<organism evidence="2 3">
    <name type="scientific">Trametes versicolor (strain FP-101664)</name>
    <name type="common">White-rot fungus</name>
    <name type="synonym">Coriolus versicolor</name>
    <dbReference type="NCBI Taxonomy" id="717944"/>
    <lineage>
        <taxon>Eukaryota</taxon>
        <taxon>Fungi</taxon>
        <taxon>Dikarya</taxon>
        <taxon>Basidiomycota</taxon>
        <taxon>Agaricomycotina</taxon>
        <taxon>Agaricomycetes</taxon>
        <taxon>Polyporales</taxon>
        <taxon>Polyporaceae</taxon>
        <taxon>Trametes</taxon>
    </lineage>
</organism>
<accession>R7S6Z4</accession>
<sequence>MAHLATNSHPAAHTRLLLAGRAFPHWRLVRSVARTHAPRSCRHWRFRPPQHPPAFFEMRQSRVQSIPVLLTTSAGCAAAACSLVYLPSLLVLT</sequence>
<keyword evidence="3" id="KW-1185">Reference proteome</keyword>
<keyword evidence="1" id="KW-0472">Membrane</keyword>
<reference evidence="3" key="1">
    <citation type="journal article" date="2012" name="Science">
        <title>The Paleozoic origin of enzymatic lignin decomposition reconstructed from 31 fungal genomes.</title>
        <authorList>
            <person name="Floudas D."/>
            <person name="Binder M."/>
            <person name="Riley R."/>
            <person name="Barry K."/>
            <person name="Blanchette R.A."/>
            <person name="Henrissat B."/>
            <person name="Martinez A.T."/>
            <person name="Otillar R."/>
            <person name="Spatafora J.W."/>
            <person name="Yadav J.S."/>
            <person name="Aerts A."/>
            <person name="Benoit I."/>
            <person name="Boyd A."/>
            <person name="Carlson A."/>
            <person name="Copeland A."/>
            <person name="Coutinho P.M."/>
            <person name="de Vries R.P."/>
            <person name="Ferreira P."/>
            <person name="Findley K."/>
            <person name="Foster B."/>
            <person name="Gaskell J."/>
            <person name="Glotzer D."/>
            <person name="Gorecki P."/>
            <person name="Heitman J."/>
            <person name="Hesse C."/>
            <person name="Hori C."/>
            <person name="Igarashi K."/>
            <person name="Jurgens J.A."/>
            <person name="Kallen N."/>
            <person name="Kersten P."/>
            <person name="Kohler A."/>
            <person name="Kuees U."/>
            <person name="Kumar T.K.A."/>
            <person name="Kuo A."/>
            <person name="LaButti K."/>
            <person name="Larrondo L.F."/>
            <person name="Lindquist E."/>
            <person name="Ling A."/>
            <person name="Lombard V."/>
            <person name="Lucas S."/>
            <person name="Lundell T."/>
            <person name="Martin R."/>
            <person name="McLaughlin D.J."/>
            <person name="Morgenstern I."/>
            <person name="Morin E."/>
            <person name="Murat C."/>
            <person name="Nagy L.G."/>
            <person name="Nolan M."/>
            <person name="Ohm R.A."/>
            <person name="Patyshakuliyeva A."/>
            <person name="Rokas A."/>
            <person name="Ruiz-Duenas F.J."/>
            <person name="Sabat G."/>
            <person name="Salamov A."/>
            <person name="Samejima M."/>
            <person name="Schmutz J."/>
            <person name="Slot J.C."/>
            <person name="St John F."/>
            <person name="Stenlid J."/>
            <person name="Sun H."/>
            <person name="Sun S."/>
            <person name="Syed K."/>
            <person name="Tsang A."/>
            <person name="Wiebenga A."/>
            <person name="Young D."/>
            <person name="Pisabarro A."/>
            <person name="Eastwood D.C."/>
            <person name="Martin F."/>
            <person name="Cullen D."/>
            <person name="Grigoriev I.V."/>
            <person name="Hibbett D.S."/>
        </authorList>
    </citation>
    <scope>NUCLEOTIDE SEQUENCE [LARGE SCALE GENOMIC DNA]</scope>
    <source>
        <strain evidence="3">FP-101664</strain>
    </source>
</reference>
<dbReference type="Proteomes" id="UP000054317">
    <property type="component" value="Unassembled WGS sequence"/>
</dbReference>
<gene>
    <name evidence="2" type="ORF">TRAVEDRAFT_54629</name>
</gene>
<dbReference type="RefSeq" id="XP_008045750.1">
    <property type="nucleotide sequence ID" value="XM_008047559.1"/>
</dbReference>
<dbReference type="KEGG" id="tvs:TRAVEDRAFT_54629"/>
<feature type="transmembrane region" description="Helical" evidence="1">
    <location>
        <begin position="66"/>
        <end position="86"/>
    </location>
</feature>
<dbReference type="GeneID" id="19417467"/>
<evidence type="ECO:0000313" key="2">
    <source>
        <dbReference type="EMBL" id="EIW51365.1"/>
    </source>
</evidence>
<name>R7S6Z4_TRAVS</name>
<protein>
    <submittedName>
        <fullName evidence="2">Uncharacterized protein</fullName>
    </submittedName>
</protein>
<dbReference type="EMBL" id="JH711824">
    <property type="protein sequence ID" value="EIW51365.1"/>
    <property type="molecule type" value="Genomic_DNA"/>
</dbReference>